<name>A0A1X1Y8I1_9MYCO</name>
<feature type="domain" description="M23ase beta-sheet core" evidence="3">
    <location>
        <begin position="49"/>
        <end position="136"/>
    </location>
</feature>
<gene>
    <name evidence="4" type="ORF">AWC16_21595</name>
</gene>
<dbReference type="Gene3D" id="2.70.70.10">
    <property type="entry name" value="Glucose Permease (Domain IIA)"/>
    <property type="match status" value="1"/>
</dbReference>
<feature type="chain" id="PRO_5039297605" evidence="2">
    <location>
        <begin position="21"/>
        <end position="164"/>
    </location>
</feature>
<protein>
    <submittedName>
        <fullName evidence="4">Peptidase M23</fullName>
    </submittedName>
</protein>
<dbReference type="SUPFAM" id="SSF51261">
    <property type="entry name" value="Duplicated hybrid motif"/>
    <property type="match status" value="1"/>
</dbReference>
<evidence type="ECO:0000256" key="1">
    <source>
        <dbReference type="ARBA" id="ARBA00022729"/>
    </source>
</evidence>
<keyword evidence="1 2" id="KW-0732">Signal</keyword>
<dbReference type="InterPro" id="IPR011055">
    <property type="entry name" value="Dup_hybrid_motif"/>
</dbReference>
<accession>A0A1X1Y8I1</accession>
<reference evidence="4 5" key="1">
    <citation type="submission" date="2016-01" db="EMBL/GenBank/DDBJ databases">
        <title>The new phylogeny of the genus Mycobacterium.</title>
        <authorList>
            <person name="Tarcisio F."/>
            <person name="Conor M."/>
            <person name="Antonella G."/>
            <person name="Elisabetta G."/>
            <person name="Giulia F.S."/>
            <person name="Sara T."/>
            <person name="Anna F."/>
            <person name="Clotilde B."/>
            <person name="Roberto B."/>
            <person name="Veronica D.S."/>
            <person name="Fabio R."/>
            <person name="Monica P."/>
            <person name="Olivier J."/>
            <person name="Enrico T."/>
            <person name="Nicola S."/>
        </authorList>
    </citation>
    <scope>NUCLEOTIDE SEQUENCE [LARGE SCALE GENOMIC DNA]</scope>
    <source>
        <strain evidence="4 5">DSM 45394</strain>
    </source>
</reference>
<evidence type="ECO:0000259" key="3">
    <source>
        <dbReference type="Pfam" id="PF01551"/>
    </source>
</evidence>
<dbReference type="PANTHER" id="PTHR21666">
    <property type="entry name" value="PEPTIDASE-RELATED"/>
    <property type="match status" value="1"/>
</dbReference>
<dbReference type="GO" id="GO:0004222">
    <property type="term" value="F:metalloendopeptidase activity"/>
    <property type="evidence" value="ECO:0007669"/>
    <property type="project" value="TreeGrafter"/>
</dbReference>
<feature type="signal peptide" evidence="2">
    <location>
        <begin position="1"/>
        <end position="20"/>
    </location>
</feature>
<dbReference type="Proteomes" id="UP000193866">
    <property type="component" value="Unassembled WGS sequence"/>
</dbReference>
<dbReference type="InterPro" id="IPR016047">
    <property type="entry name" value="M23ase_b-sheet_dom"/>
</dbReference>
<organism evidence="4 5">
    <name type="scientific">Mycolicibacter longobardus</name>
    <dbReference type="NCBI Taxonomy" id="1108812"/>
    <lineage>
        <taxon>Bacteria</taxon>
        <taxon>Bacillati</taxon>
        <taxon>Actinomycetota</taxon>
        <taxon>Actinomycetes</taxon>
        <taxon>Mycobacteriales</taxon>
        <taxon>Mycobacteriaceae</taxon>
        <taxon>Mycolicibacter</taxon>
    </lineage>
</organism>
<evidence type="ECO:0000313" key="4">
    <source>
        <dbReference type="EMBL" id="ORW07378.1"/>
    </source>
</evidence>
<evidence type="ECO:0000313" key="5">
    <source>
        <dbReference type="Proteomes" id="UP000193866"/>
    </source>
</evidence>
<sequence>MRFAALLLVGSLLLAAPTDAETARLDWPLRPRPAVVRGFDAPRPDWQRGHRGVDLAGAAGQAVYAAGTATVVFAGLSAGRPVVSLAHPGGLRTSYEPVTATVRVGQLVTAGSVIGALDPGHPGCGAAACLHWGAMWGPASRADYVDPLGLLAATPIRLKPLGPG</sequence>
<dbReference type="CDD" id="cd12797">
    <property type="entry name" value="M23_peptidase"/>
    <property type="match status" value="1"/>
</dbReference>
<evidence type="ECO:0000256" key="2">
    <source>
        <dbReference type="SAM" id="SignalP"/>
    </source>
</evidence>
<comment type="caution">
    <text evidence="4">The sequence shown here is derived from an EMBL/GenBank/DDBJ whole genome shotgun (WGS) entry which is preliminary data.</text>
</comment>
<keyword evidence="5" id="KW-1185">Reference proteome</keyword>
<dbReference type="Pfam" id="PF01551">
    <property type="entry name" value="Peptidase_M23"/>
    <property type="match status" value="1"/>
</dbReference>
<proteinExistence type="predicted"/>
<dbReference type="PANTHER" id="PTHR21666:SF289">
    <property type="entry name" value="L-ALA--D-GLU ENDOPEPTIDASE"/>
    <property type="match status" value="1"/>
</dbReference>
<dbReference type="OrthoDB" id="5245088at2"/>
<dbReference type="InterPro" id="IPR050570">
    <property type="entry name" value="Cell_wall_metabolism_enzyme"/>
</dbReference>
<dbReference type="STRING" id="1108812.AWC16_21595"/>
<dbReference type="AlphaFoldDB" id="A0A1X1Y8I1"/>
<dbReference type="EMBL" id="LQPG01000050">
    <property type="protein sequence ID" value="ORW07378.1"/>
    <property type="molecule type" value="Genomic_DNA"/>
</dbReference>